<proteinExistence type="predicted"/>
<dbReference type="EMBL" id="BAABFU010000003">
    <property type="protein sequence ID" value="GAA4353379.1"/>
    <property type="molecule type" value="Genomic_DNA"/>
</dbReference>
<sequence>MNISTDDWPSVDEASLSKSNKSIYCNRKKAVLMRISGSKYSAIQKVTGIARNSLIRLIERCESRDRYGVKVGFKGLIPYKRVKSYTKKSNKGYQGAFKKLIIDYPELKEHIEKLYLGKRVEGVKFRELSLTNIHRSFISLCKKLKLSDSEYPLCTKTKGRESLRQYCKNLSRHNIIDDTHNRVSIDIANDLRAFQDVSSSIEGVLPKSKRPFAIVQIDGHSEDVAFLLSTYNPYSGQALVIYRFWLILAIDVASKKILGYSFSLNSNYRLLDLIYCLINSLTGEELYTVHTDVIGSNLSSCIAFDLIALDNHMSHRSPQLIEKLSRATGATVRLNPGGRPKGNAVVERVFGTLRSKSSDILPSSLGSKHSSPKRCKPDKFARDNEITYEFIKELIEQSISEYNNKWHSSICMSPNNYIKEYSELNILPYRKIKTDAVYDLLNRRLKATIRGKTESQVRPPHINFKRAKYYPTNVELAYCYYGEKVNVIYNLLDLRTLKVYLSNGEELCDFVVENKWSKRHSYYDRELINKLLSTEEIELDAYDYVGSVLAHTKKLNQQKKNVVKKLKQSEIDRAQRTNINKPQKEKTKRTFTYPSFDIFDSL</sequence>
<accession>A0ABP8I846</accession>
<dbReference type="PROSITE" id="PS50994">
    <property type="entry name" value="INTEGRASE"/>
    <property type="match status" value="1"/>
</dbReference>
<dbReference type="InterPro" id="IPR012337">
    <property type="entry name" value="RNaseH-like_sf"/>
</dbReference>
<feature type="domain" description="Integrase catalytic" evidence="1">
    <location>
        <begin position="207"/>
        <end position="422"/>
    </location>
</feature>
<gene>
    <name evidence="2" type="ORF">GCM10023150_21950</name>
</gene>
<dbReference type="InterPro" id="IPR036397">
    <property type="entry name" value="RNaseH_sf"/>
</dbReference>
<comment type="caution">
    <text evidence="2">The sequence shown here is derived from an EMBL/GenBank/DDBJ whole genome shotgun (WGS) entry which is preliminary data.</text>
</comment>
<dbReference type="RefSeq" id="WP_223579122.1">
    <property type="nucleotide sequence ID" value="NZ_BAABFU010000003.1"/>
</dbReference>
<evidence type="ECO:0000313" key="2">
    <source>
        <dbReference type="EMBL" id="GAA4353379.1"/>
    </source>
</evidence>
<dbReference type="Proteomes" id="UP001501294">
    <property type="component" value="Unassembled WGS sequence"/>
</dbReference>
<reference evidence="3" key="1">
    <citation type="journal article" date="2019" name="Int. J. Syst. Evol. Microbiol.">
        <title>The Global Catalogue of Microorganisms (GCM) 10K type strain sequencing project: providing services to taxonomists for standard genome sequencing and annotation.</title>
        <authorList>
            <consortium name="The Broad Institute Genomics Platform"/>
            <consortium name="The Broad Institute Genome Sequencing Center for Infectious Disease"/>
            <person name="Wu L."/>
            <person name="Ma J."/>
        </authorList>
    </citation>
    <scope>NUCLEOTIDE SEQUENCE [LARGE SCALE GENOMIC DNA]</scope>
    <source>
        <strain evidence="3">JCM 17727</strain>
    </source>
</reference>
<evidence type="ECO:0000313" key="3">
    <source>
        <dbReference type="Proteomes" id="UP001501294"/>
    </source>
</evidence>
<organism evidence="2 3">
    <name type="scientific">Kangiella taiwanensis</name>
    <dbReference type="NCBI Taxonomy" id="1079179"/>
    <lineage>
        <taxon>Bacteria</taxon>
        <taxon>Pseudomonadati</taxon>
        <taxon>Pseudomonadota</taxon>
        <taxon>Gammaproteobacteria</taxon>
        <taxon>Kangiellales</taxon>
        <taxon>Kangiellaceae</taxon>
        <taxon>Kangiella</taxon>
    </lineage>
</organism>
<dbReference type="SUPFAM" id="SSF53098">
    <property type="entry name" value="Ribonuclease H-like"/>
    <property type="match status" value="1"/>
</dbReference>
<dbReference type="Gene3D" id="3.30.420.10">
    <property type="entry name" value="Ribonuclease H-like superfamily/Ribonuclease H"/>
    <property type="match status" value="1"/>
</dbReference>
<protein>
    <recommendedName>
        <fullName evidence="1">Integrase catalytic domain-containing protein</fullName>
    </recommendedName>
</protein>
<keyword evidence="3" id="KW-1185">Reference proteome</keyword>
<evidence type="ECO:0000259" key="1">
    <source>
        <dbReference type="PROSITE" id="PS50994"/>
    </source>
</evidence>
<name>A0ABP8I846_9GAMM</name>
<dbReference type="InterPro" id="IPR001584">
    <property type="entry name" value="Integrase_cat-core"/>
</dbReference>